<dbReference type="InterPro" id="IPR033469">
    <property type="entry name" value="CYTH-like_dom_sf"/>
</dbReference>
<dbReference type="SUPFAM" id="SSF55154">
    <property type="entry name" value="CYTH-like phosphatases"/>
    <property type="match status" value="1"/>
</dbReference>
<evidence type="ECO:0000313" key="3">
    <source>
        <dbReference type="Proteomes" id="UP001235344"/>
    </source>
</evidence>
<dbReference type="PROSITE" id="PS51707">
    <property type="entry name" value="CYTH"/>
    <property type="match status" value="1"/>
</dbReference>
<organism evidence="2 3">
    <name type="scientific">Halomonas alkalicola</name>
    <dbReference type="NCBI Taxonomy" id="1930622"/>
    <lineage>
        <taxon>Bacteria</taxon>
        <taxon>Pseudomonadati</taxon>
        <taxon>Pseudomonadota</taxon>
        <taxon>Gammaproteobacteria</taxon>
        <taxon>Oceanospirillales</taxon>
        <taxon>Halomonadaceae</taxon>
        <taxon>Halomonas</taxon>
    </lineage>
</organism>
<proteinExistence type="predicted"/>
<dbReference type="SMART" id="SM01118">
    <property type="entry name" value="CYTH"/>
    <property type="match status" value="1"/>
</dbReference>
<protein>
    <submittedName>
        <fullName evidence="2">CYTH domain-containing protein</fullName>
    </submittedName>
</protein>
<name>A0ABY9H3A7_9GAMM</name>
<accession>A0ABY9H3A7</accession>
<evidence type="ECO:0000259" key="1">
    <source>
        <dbReference type="PROSITE" id="PS51707"/>
    </source>
</evidence>
<dbReference type="Gene3D" id="2.40.320.10">
    <property type="entry name" value="Hypothetical Protein Pfu-838710-001"/>
    <property type="match status" value="1"/>
</dbReference>
<dbReference type="RefSeq" id="WP_305499430.1">
    <property type="nucleotide sequence ID" value="NZ_CP131913.1"/>
</dbReference>
<dbReference type="InterPro" id="IPR023577">
    <property type="entry name" value="CYTH_domain"/>
</dbReference>
<reference evidence="2 3" key="1">
    <citation type="submission" date="2023-08" db="EMBL/GenBank/DDBJ databases">
        <title>Transcriptome Analysis of Halomonas alkalicola CICC 11012s to Identify the Genes Involved in Alkaline Tolerances.</title>
        <authorList>
            <person name="Zhai L."/>
        </authorList>
    </citation>
    <scope>NUCLEOTIDE SEQUENCE [LARGE SCALE GENOMIC DNA]</scope>
    <source>
        <strain evidence="2 3">CICC 11012s</strain>
    </source>
</reference>
<feature type="domain" description="CYTH" evidence="1">
    <location>
        <begin position="2"/>
        <end position="199"/>
    </location>
</feature>
<dbReference type="PANTHER" id="PTHR39569">
    <property type="entry name" value="INORGANIC TRIPHOSPHATASE"/>
    <property type="match status" value="1"/>
</dbReference>
<dbReference type="CDD" id="cd07756">
    <property type="entry name" value="CYTH-like_Pase_CHAD"/>
    <property type="match status" value="1"/>
</dbReference>
<dbReference type="PANTHER" id="PTHR39569:SF1">
    <property type="entry name" value="INORGANIC TRIPHOSPHATASE"/>
    <property type="match status" value="1"/>
</dbReference>
<dbReference type="Pfam" id="PF01928">
    <property type="entry name" value="CYTH"/>
    <property type="match status" value="1"/>
</dbReference>
<dbReference type="InterPro" id="IPR039013">
    <property type="entry name" value="YgiF"/>
</dbReference>
<dbReference type="EMBL" id="CP131913">
    <property type="protein sequence ID" value="WLI72612.1"/>
    <property type="molecule type" value="Genomic_DNA"/>
</dbReference>
<keyword evidence="3" id="KW-1185">Reference proteome</keyword>
<sequence>MSHEIELKLALGQEGPAALRRHPLLAGLACEVQHLGNTYFDTPQGDLEAARMALRLRRLDGRVLQTVKTRGAGGGGLSRRGEWEWEVPGPGLDLAGLAGLPPAALGDGVLARLEPRFTTDFRRETRLIDHAGARIEVALDEGEIAAAGRRVAIRELELELKEGEPEALWSLAEALAGAVPLHPADTSKAARGGALLAGAWRLPEGGTPSAWLHRAVVALDALADSDDDTWRQAAREALARLAEASSSDRGGDRGDAARGLAEALGDPVWLTPAFGLAMVRLARSLPADNALA</sequence>
<dbReference type="Proteomes" id="UP001235344">
    <property type="component" value="Chromosome"/>
</dbReference>
<gene>
    <name evidence="2" type="ORF">B6N23_12670</name>
</gene>
<evidence type="ECO:0000313" key="2">
    <source>
        <dbReference type="EMBL" id="WLI72612.1"/>
    </source>
</evidence>